<dbReference type="InParanoid" id="F0Y1U2"/>
<dbReference type="Gene3D" id="1.25.40.10">
    <property type="entry name" value="Tetratricopeptide repeat domain"/>
    <property type="match status" value="1"/>
</dbReference>
<dbReference type="eggNOG" id="KOG1550">
    <property type="taxonomic scope" value="Eukaryota"/>
</dbReference>
<dbReference type="KEGG" id="aaf:AURANDRAFT_21886"/>
<dbReference type="SMART" id="SM00671">
    <property type="entry name" value="SEL1"/>
    <property type="match status" value="4"/>
</dbReference>
<dbReference type="Proteomes" id="UP000002729">
    <property type="component" value="Unassembled WGS sequence"/>
</dbReference>
<evidence type="ECO:0000313" key="2">
    <source>
        <dbReference type="Proteomes" id="UP000002729"/>
    </source>
</evidence>
<feature type="non-terminal residue" evidence="1">
    <location>
        <position position="1"/>
    </location>
</feature>
<name>F0Y1U2_AURAN</name>
<accession>F0Y1U2</accession>
<dbReference type="PANTHER" id="PTHR43628">
    <property type="entry name" value="ACTIVATOR OF C KINASE PROTEIN 1-RELATED"/>
    <property type="match status" value="1"/>
</dbReference>
<dbReference type="InterPro" id="IPR006597">
    <property type="entry name" value="Sel1-like"/>
</dbReference>
<dbReference type="AlphaFoldDB" id="F0Y1U2"/>
<evidence type="ECO:0008006" key="3">
    <source>
        <dbReference type="Google" id="ProtNLM"/>
    </source>
</evidence>
<dbReference type="Pfam" id="PF08238">
    <property type="entry name" value="Sel1"/>
    <property type="match status" value="4"/>
</dbReference>
<dbReference type="InterPro" id="IPR052945">
    <property type="entry name" value="Mitotic_Regulator"/>
</dbReference>
<organism evidence="2">
    <name type="scientific">Aureococcus anophagefferens</name>
    <name type="common">Harmful bloom alga</name>
    <dbReference type="NCBI Taxonomy" id="44056"/>
    <lineage>
        <taxon>Eukaryota</taxon>
        <taxon>Sar</taxon>
        <taxon>Stramenopiles</taxon>
        <taxon>Ochrophyta</taxon>
        <taxon>Pelagophyceae</taxon>
        <taxon>Pelagomonadales</taxon>
        <taxon>Pelagomonadaceae</taxon>
        <taxon>Aureococcus</taxon>
    </lineage>
</organism>
<dbReference type="PANTHER" id="PTHR43628:SF1">
    <property type="entry name" value="CHITIN SYNTHASE REGULATORY FACTOR 2-RELATED"/>
    <property type="match status" value="1"/>
</dbReference>
<dbReference type="SUPFAM" id="SSF81901">
    <property type="entry name" value="HCP-like"/>
    <property type="match status" value="1"/>
</dbReference>
<sequence>LGDWYRDGYIGLPKNWKKSVKLYRRAVELGNVRAMNALGYAYEKGAGVKVDNRKAMQLYRMAATRNDAVAQSNLAVHLINEGTAAAAEEAIHFFQLSAEQGFATAMVMLGRVYEMPADIPGVALLFRDADLDKARHWYSRAAAVRPSASGYKGRDQGREALARMNAR</sequence>
<keyword evidence="2" id="KW-1185">Reference proteome</keyword>
<reference evidence="1 2" key="1">
    <citation type="journal article" date="2011" name="Proc. Natl. Acad. Sci. U.S.A.">
        <title>Niche of harmful alga Aureococcus anophagefferens revealed through ecogenomics.</title>
        <authorList>
            <person name="Gobler C.J."/>
            <person name="Berry D.L."/>
            <person name="Dyhrman S.T."/>
            <person name="Wilhelm S.W."/>
            <person name="Salamov A."/>
            <person name="Lobanov A.V."/>
            <person name="Zhang Y."/>
            <person name="Collier J.L."/>
            <person name="Wurch L.L."/>
            <person name="Kustka A.B."/>
            <person name="Dill B.D."/>
            <person name="Shah M."/>
            <person name="VerBerkmoes N.C."/>
            <person name="Kuo A."/>
            <person name="Terry A."/>
            <person name="Pangilinan J."/>
            <person name="Lindquist E.A."/>
            <person name="Lucas S."/>
            <person name="Paulsen I.T."/>
            <person name="Hattenrath-Lehmann T.K."/>
            <person name="Talmage S.C."/>
            <person name="Walker E.A."/>
            <person name="Koch F."/>
            <person name="Burson A.M."/>
            <person name="Marcoval M.A."/>
            <person name="Tang Y.Z."/>
            <person name="Lecleir G.R."/>
            <person name="Coyne K.J."/>
            <person name="Berg G.M."/>
            <person name="Bertrand E.M."/>
            <person name="Saito M.A."/>
            <person name="Gladyshev V.N."/>
            <person name="Grigoriev I.V."/>
        </authorList>
    </citation>
    <scope>NUCLEOTIDE SEQUENCE [LARGE SCALE GENOMIC DNA]</scope>
    <source>
        <strain evidence="2">CCMP 1984</strain>
    </source>
</reference>
<evidence type="ECO:0000313" key="1">
    <source>
        <dbReference type="EMBL" id="EGB10579.1"/>
    </source>
</evidence>
<dbReference type="InterPro" id="IPR011990">
    <property type="entry name" value="TPR-like_helical_dom_sf"/>
</dbReference>
<dbReference type="RefSeq" id="XP_009034189.1">
    <property type="nucleotide sequence ID" value="XM_009035941.1"/>
</dbReference>
<dbReference type="OrthoDB" id="188553at2759"/>
<protein>
    <recommendedName>
        <fullName evidence="3">Sel1 repeat family protein</fullName>
    </recommendedName>
</protein>
<dbReference type="GeneID" id="20219508"/>
<gene>
    <name evidence="1" type="ORF">AURANDRAFT_21886</name>
</gene>
<proteinExistence type="predicted"/>
<dbReference type="EMBL" id="GL833123">
    <property type="protein sequence ID" value="EGB10579.1"/>
    <property type="molecule type" value="Genomic_DNA"/>
</dbReference>